<dbReference type="AlphaFoldDB" id="A0A2A2LEJ6"/>
<name>A0A2A2LEJ6_9BILA</name>
<evidence type="ECO:0000256" key="6">
    <source>
        <dbReference type="SAM" id="Phobius"/>
    </source>
</evidence>
<evidence type="ECO:0000256" key="1">
    <source>
        <dbReference type="ARBA" id="ARBA00004167"/>
    </source>
</evidence>
<evidence type="ECO:0000313" key="8">
    <source>
        <dbReference type="Proteomes" id="UP000218231"/>
    </source>
</evidence>
<keyword evidence="3 6" id="KW-0812">Transmembrane</keyword>
<comment type="caution">
    <text evidence="7">The sequence shown here is derived from an EMBL/GenBank/DDBJ whole genome shotgun (WGS) entry which is preliminary data.</text>
</comment>
<comment type="subcellular location">
    <subcellularLocation>
        <location evidence="1">Membrane</location>
        <topology evidence="1">Single-pass membrane protein</topology>
    </subcellularLocation>
</comment>
<dbReference type="InterPro" id="IPR031933">
    <property type="entry name" value="UPF0767"/>
</dbReference>
<dbReference type="GO" id="GO:0016020">
    <property type="term" value="C:membrane"/>
    <property type="evidence" value="ECO:0007669"/>
    <property type="project" value="UniProtKB-SubCell"/>
</dbReference>
<protein>
    <recommendedName>
        <fullName evidence="9">Small integral membrane protein 12</fullName>
    </recommendedName>
</protein>
<comment type="similarity">
    <text evidence="2">Belongs to the SMIM12 family.</text>
</comment>
<evidence type="ECO:0000256" key="5">
    <source>
        <dbReference type="ARBA" id="ARBA00023136"/>
    </source>
</evidence>
<evidence type="ECO:0000256" key="2">
    <source>
        <dbReference type="ARBA" id="ARBA00007304"/>
    </source>
</evidence>
<evidence type="ECO:0008006" key="9">
    <source>
        <dbReference type="Google" id="ProtNLM"/>
    </source>
</evidence>
<dbReference type="OrthoDB" id="10052506at2759"/>
<accession>A0A2A2LEJ6</accession>
<gene>
    <name evidence="7" type="ORF">WR25_18294</name>
</gene>
<evidence type="ECO:0000256" key="4">
    <source>
        <dbReference type="ARBA" id="ARBA00022989"/>
    </source>
</evidence>
<dbReference type="Pfam" id="PF15990">
    <property type="entry name" value="UPF0767"/>
    <property type="match status" value="1"/>
</dbReference>
<evidence type="ECO:0000256" key="3">
    <source>
        <dbReference type="ARBA" id="ARBA00022692"/>
    </source>
</evidence>
<proteinExistence type="inferred from homology"/>
<dbReference type="STRING" id="2018661.A0A2A2LEJ6"/>
<dbReference type="EMBL" id="LIAE01006846">
    <property type="protein sequence ID" value="PAV84487.1"/>
    <property type="molecule type" value="Genomic_DNA"/>
</dbReference>
<feature type="transmembrane region" description="Helical" evidence="6">
    <location>
        <begin position="32"/>
        <end position="51"/>
    </location>
</feature>
<keyword evidence="5 6" id="KW-0472">Membrane</keyword>
<keyword evidence="4 6" id="KW-1133">Transmembrane helix</keyword>
<dbReference type="Proteomes" id="UP000218231">
    <property type="component" value="Unassembled WGS sequence"/>
</dbReference>
<keyword evidence="8" id="KW-1185">Reference proteome</keyword>
<reference evidence="7 8" key="1">
    <citation type="journal article" date="2017" name="Curr. Biol.">
        <title>Genome architecture and evolution of a unichromosomal asexual nematode.</title>
        <authorList>
            <person name="Fradin H."/>
            <person name="Zegar C."/>
            <person name="Gutwein M."/>
            <person name="Lucas J."/>
            <person name="Kovtun M."/>
            <person name="Corcoran D."/>
            <person name="Baugh L.R."/>
            <person name="Kiontke K."/>
            <person name="Gunsalus K."/>
            <person name="Fitch D.H."/>
            <person name="Piano F."/>
        </authorList>
    </citation>
    <scope>NUCLEOTIDE SEQUENCE [LARGE SCALE GENOMIC DNA]</scope>
    <source>
        <strain evidence="7">PF1309</strain>
    </source>
</reference>
<organism evidence="7 8">
    <name type="scientific">Diploscapter pachys</name>
    <dbReference type="NCBI Taxonomy" id="2018661"/>
    <lineage>
        <taxon>Eukaryota</taxon>
        <taxon>Metazoa</taxon>
        <taxon>Ecdysozoa</taxon>
        <taxon>Nematoda</taxon>
        <taxon>Chromadorea</taxon>
        <taxon>Rhabditida</taxon>
        <taxon>Rhabditina</taxon>
        <taxon>Rhabditomorpha</taxon>
        <taxon>Rhabditoidea</taxon>
        <taxon>Rhabditidae</taxon>
        <taxon>Diploscapter</taxon>
    </lineage>
</organism>
<sequence>MIAITGGSKRFQFGPSPAAAMWQIIARVAPQYARYVVFPAALVIGAIGYYAEKQFGPKQQPIKYLDESIQEQRERRIALQNNETVENPKTLYVLPPRKEGS</sequence>
<evidence type="ECO:0000313" key="7">
    <source>
        <dbReference type="EMBL" id="PAV84487.1"/>
    </source>
</evidence>